<accession>A0A538T323</accession>
<evidence type="ECO:0000256" key="5">
    <source>
        <dbReference type="ARBA" id="ARBA00023004"/>
    </source>
</evidence>
<reference evidence="11 12" key="1">
    <citation type="journal article" date="2019" name="Nat. Microbiol.">
        <title>Mediterranean grassland soil C-N compound turnover is dependent on rainfall and depth, and is mediated by genomically divergent microorganisms.</title>
        <authorList>
            <person name="Diamond S."/>
            <person name="Andeer P.F."/>
            <person name="Li Z."/>
            <person name="Crits-Christoph A."/>
            <person name="Burstein D."/>
            <person name="Anantharaman K."/>
            <person name="Lane K.R."/>
            <person name="Thomas B.C."/>
            <person name="Pan C."/>
            <person name="Northen T.R."/>
            <person name="Banfield J.F."/>
        </authorList>
    </citation>
    <scope>NUCLEOTIDE SEQUENCE [LARGE SCALE GENOMIC DNA]</scope>
    <source>
        <strain evidence="11">WS_6</strain>
    </source>
</reference>
<evidence type="ECO:0000256" key="7">
    <source>
        <dbReference type="ARBA" id="ARBA00023204"/>
    </source>
</evidence>
<keyword evidence="4" id="KW-0378">Hydrolase</keyword>
<dbReference type="CDD" id="cd10031">
    <property type="entry name" value="UDG-F5_TTUDGB_like"/>
    <property type="match status" value="1"/>
</dbReference>
<dbReference type="PANTHER" id="PTHR33693">
    <property type="entry name" value="TYPE-5 URACIL-DNA GLYCOSYLASE"/>
    <property type="match status" value="1"/>
</dbReference>
<keyword evidence="3" id="KW-0227">DNA damage</keyword>
<dbReference type="EMBL" id="VBOW01000042">
    <property type="protein sequence ID" value="TMQ58036.1"/>
    <property type="molecule type" value="Genomic_DNA"/>
</dbReference>
<dbReference type="SMART" id="SM00987">
    <property type="entry name" value="UreE_C"/>
    <property type="match status" value="1"/>
</dbReference>
<evidence type="ECO:0000256" key="6">
    <source>
        <dbReference type="ARBA" id="ARBA00023014"/>
    </source>
</evidence>
<evidence type="ECO:0000256" key="2">
    <source>
        <dbReference type="ARBA" id="ARBA00022723"/>
    </source>
</evidence>
<gene>
    <name evidence="11" type="ORF">E6K76_09005</name>
</gene>
<feature type="domain" description="Uracil-DNA glycosylase-like" evidence="10">
    <location>
        <begin position="85"/>
        <end position="257"/>
    </location>
</feature>
<keyword evidence="1" id="KW-0004">4Fe-4S</keyword>
<evidence type="ECO:0000256" key="3">
    <source>
        <dbReference type="ARBA" id="ARBA00022763"/>
    </source>
</evidence>
<proteinExistence type="inferred from homology"/>
<dbReference type="InterPro" id="IPR005122">
    <property type="entry name" value="Uracil-DNA_glycosylase-like"/>
</dbReference>
<dbReference type="Proteomes" id="UP000316852">
    <property type="component" value="Unassembled WGS sequence"/>
</dbReference>
<dbReference type="SMART" id="SM00986">
    <property type="entry name" value="UDG"/>
    <property type="match status" value="1"/>
</dbReference>
<evidence type="ECO:0000256" key="8">
    <source>
        <dbReference type="ARBA" id="ARBA00023779"/>
    </source>
</evidence>
<organism evidence="11 12">
    <name type="scientific">Eiseniibacteriota bacterium</name>
    <dbReference type="NCBI Taxonomy" id="2212470"/>
    <lineage>
        <taxon>Bacteria</taxon>
        <taxon>Candidatus Eiseniibacteriota</taxon>
    </lineage>
</organism>
<dbReference type="GO" id="GO:0046872">
    <property type="term" value="F:metal ion binding"/>
    <property type="evidence" value="ECO:0007669"/>
    <property type="project" value="UniProtKB-KW"/>
</dbReference>
<dbReference type="GO" id="GO:0051539">
    <property type="term" value="F:4 iron, 4 sulfur cluster binding"/>
    <property type="evidence" value="ECO:0007669"/>
    <property type="project" value="UniProtKB-KW"/>
</dbReference>
<dbReference type="Gene3D" id="3.40.470.10">
    <property type="entry name" value="Uracil-DNA glycosylase-like domain"/>
    <property type="match status" value="1"/>
</dbReference>
<keyword evidence="6" id="KW-0411">Iron-sulfur</keyword>
<dbReference type="GO" id="GO:0004844">
    <property type="term" value="F:uracil DNA N-glycosylase activity"/>
    <property type="evidence" value="ECO:0007669"/>
    <property type="project" value="InterPro"/>
</dbReference>
<keyword evidence="5" id="KW-0408">Iron</keyword>
<dbReference type="Pfam" id="PF03167">
    <property type="entry name" value="UDG"/>
    <property type="match status" value="1"/>
</dbReference>
<dbReference type="AlphaFoldDB" id="A0A538T323"/>
<dbReference type="SUPFAM" id="SSF52141">
    <property type="entry name" value="Uracil-DNA glycosylase-like"/>
    <property type="match status" value="1"/>
</dbReference>
<comment type="similarity">
    <text evidence="8">Belongs to the uracil-DNA glycosylase (UDG) superfamily. Type 5 (UDGb) family.</text>
</comment>
<evidence type="ECO:0000256" key="4">
    <source>
        <dbReference type="ARBA" id="ARBA00022801"/>
    </source>
</evidence>
<name>A0A538T323_UNCEI</name>
<keyword evidence="2" id="KW-0479">Metal-binding</keyword>
<dbReference type="InterPro" id="IPR044147">
    <property type="entry name" value="UdgB-like"/>
</dbReference>
<evidence type="ECO:0000256" key="9">
    <source>
        <dbReference type="ARBA" id="ARBA00023887"/>
    </source>
</evidence>
<dbReference type="PANTHER" id="PTHR33693:SF3">
    <property type="entry name" value="TYPE-5 URACIL-DNA GLYCOSYLASE"/>
    <property type="match status" value="1"/>
</dbReference>
<evidence type="ECO:0000313" key="12">
    <source>
        <dbReference type="Proteomes" id="UP000316852"/>
    </source>
</evidence>
<evidence type="ECO:0000259" key="10">
    <source>
        <dbReference type="SMART" id="SM00986"/>
    </source>
</evidence>
<dbReference type="GO" id="GO:0006284">
    <property type="term" value="P:base-excision repair"/>
    <property type="evidence" value="ECO:0007669"/>
    <property type="project" value="InterPro"/>
</dbReference>
<comment type="caution">
    <text evidence="11">The sequence shown here is derived from an EMBL/GenBank/DDBJ whole genome shotgun (WGS) entry which is preliminary data.</text>
</comment>
<sequence>MCIAAANLVGSIRGRGALVTKPARRRPPPQAIQAAASARSEGPALISRDVIACERCPRLRAYCAGIAREKRKAHREEEYWGKPVPGFGDPEAWLLIVGLAPGAHGSNRTGRMFTGDRSGEWLYGELYRQGLAGSPHSRHADDGLALRGVYITAAARCAPPGNKPTSEELNNCREYLVREMMALRNVRIRLALGRIAFDAILKARRELGRTELKPRPEFAHAASRSLPEGGFLLSSYHPSQQNTSTGKLTAAMWRAVFEKARALAGTGSVRV</sequence>
<dbReference type="GO" id="GO:0033958">
    <property type="term" value="F:DNA-deoxyinosine glycosylase activity"/>
    <property type="evidence" value="ECO:0007669"/>
    <property type="project" value="InterPro"/>
</dbReference>
<evidence type="ECO:0000256" key="1">
    <source>
        <dbReference type="ARBA" id="ARBA00022485"/>
    </source>
</evidence>
<keyword evidence="7" id="KW-0234">DNA repair</keyword>
<dbReference type="InterPro" id="IPR036895">
    <property type="entry name" value="Uracil-DNA_glycosylase-like_sf"/>
</dbReference>
<dbReference type="InterPro" id="IPR051536">
    <property type="entry name" value="UDG_Type-4/5"/>
</dbReference>
<evidence type="ECO:0000313" key="11">
    <source>
        <dbReference type="EMBL" id="TMQ58036.1"/>
    </source>
</evidence>
<protein>
    <recommendedName>
        <fullName evidence="9">Type-5 uracil-DNA glycosylase</fullName>
    </recommendedName>
</protein>